<organism evidence="2 3">
    <name type="scientific">Natribacillus halophilus</name>
    <dbReference type="NCBI Taxonomy" id="549003"/>
    <lineage>
        <taxon>Bacteria</taxon>
        <taxon>Bacillati</taxon>
        <taxon>Bacillota</taxon>
        <taxon>Bacilli</taxon>
        <taxon>Bacillales</taxon>
        <taxon>Bacillaceae</taxon>
        <taxon>Natribacillus</taxon>
    </lineage>
</organism>
<dbReference type="InterPro" id="IPR029064">
    <property type="entry name" value="Ribosomal_eL30-like_sf"/>
</dbReference>
<protein>
    <submittedName>
        <fullName evidence="2">Ribosomal protein L7Ae</fullName>
    </submittedName>
</protein>
<accession>A0A1G8PRV8</accession>
<evidence type="ECO:0000259" key="1">
    <source>
        <dbReference type="Pfam" id="PF01248"/>
    </source>
</evidence>
<dbReference type="Pfam" id="PF01248">
    <property type="entry name" value="Ribosomal_L7Ae"/>
    <property type="match status" value="1"/>
</dbReference>
<proteinExistence type="predicted"/>
<reference evidence="2 3" key="1">
    <citation type="submission" date="2016-10" db="EMBL/GenBank/DDBJ databases">
        <authorList>
            <person name="de Groot N.N."/>
        </authorList>
    </citation>
    <scope>NUCLEOTIDE SEQUENCE [LARGE SCALE GENOMIC DNA]</scope>
    <source>
        <strain evidence="2 3">DSM 21771</strain>
    </source>
</reference>
<dbReference type="InterPro" id="IPR004038">
    <property type="entry name" value="Ribosomal_eL8/eL30/eS12/Gad45"/>
</dbReference>
<dbReference type="GO" id="GO:0005840">
    <property type="term" value="C:ribosome"/>
    <property type="evidence" value="ECO:0007669"/>
    <property type="project" value="UniProtKB-KW"/>
</dbReference>
<dbReference type="NCBIfam" id="NF005825">
    <property type="entry name" value="PRK07714.1"/>
    <property type="match status" value="1"/>
</dbReference>
<dbReference type="Proteomes" id="UP000198853">
    <property type="component" value="Unassembled WGS sequence"/>
</dbReference>
<keyword evidence="3" id="KW-1185">Reference proteome</keyword>
<evidence type="ECO:0000313" key="3">
    <source>
        <dbReference type="Proteomes" id="UP000198853"/>
    </source>
</evidence>
<gene>
    <name evidence="2" type="ORF">SAMN04488123_10953</name>
</gene>
<dbReference type="EMBL" id="FNEN01000009">
    <property type="protein sequence ID" value="SDI94590.1"/>
    <property type="molecule type" value="Genomic_DNA"/>
</dbReference>
<feature type="domain" description="Ribosomal protein eL8/eL30/eS12/Gadd45" evidence="1">
    <location>
        <begin position="8"/>
        <end position="97"/>
    </location>
</feature>
<dbReference type="Gene3D" id="3.30.1330.30">
    <property type="match status" value="1"/>
</dbReference>
<keyword evidence="2" id="KW-0689">Ribosomal protein</keyword>
<dbReference type="SUPFAM" id="SSF55315">
    <property type="entry name" value="L30e-like"/>
    <property type="match status" value="1"/>
</dbReference>
<sequence>MTFMMQTFYQFLGLAARANKISSGEDTVTRGIKTHRFHVVLIFEDASPNTHKKFKDKCRYYHVPLLQVGTRQMLGTSIGKEERVVIGITDKGFANKLIQMEDHRMEDHRMEDQ</sequence>
<name>A0A1G8PRV8_9BACI</name>
<evidence type="ECO:0000313" key="2">
    <source>
        <dbReference type="EMBL" id="SDI94590.1"/>
    </source>
</evidence>
<keyword evidence="2" id="KW-0687">Ribonucleoprotein</keyword>
<dbReference type="AlphaFoldDB" id="A0A1G8PRV8"/>